<dbReference type="AlphaFoldDB" id="A0A1Q9JKR5"/>
<sequence>MKNMKKMLAILMTVALAAVLCACGGPEPTEVADSFMTALQKNDTKTIKTVYAGESIDLELAFEDESGDDGSSGGYSSTLEKIVGNKLTGFDYKLSDEKIDGDKASVKVKVTTYAFGDALEGFYQDYRDKVLKQVLAGASDKKIGEMSQKLLEKRLKAMKKNYTGTFTLHLTKKSDGWVIDKFKDDGDFYNVMTGGTVDALKKIEEMFNNTTE</sequence>
<dbReference type="EMBL" id="MJIE01000001">
    <property type="protein sequence ID" value="OLR56808.1"/>
    <property type="molecule type" value="Genomic_DNA"/>
</dbReference>
<keyword evidence="3" id="KW-1185">Reference proteome</keyword>
<name>A0A1Q9JKR5_9FIRM</name>
<comment type="caution">
    <text evidence="2">The sequence shown here is derived from an EMBL/GenBank/DDBJ whole genome shotgun (WGS) entry which is preliminary data.</text>
</comment>
<proteinExistence type="predicted"/>
<dbReference type="PROSITE" id="PS51257">
    <property type="entry name" value="PROKAR_LIPOPROTEIN"/>
    <property type="match status" value="1"/>
</dbReference>
<organism evidence="2 3">
    <name type="scientific">Hornefia porci</name>
    <dbReference type="NCBI Taxonomy" id="2652292"/>
    <lineage>
        <taxon>Bacteria</taxon>
        <taxon>Bacillati</taxon>
        <taxon>Bacillota</taxon>
        <taxon>Clostridia</taxon>
        <taxon>Peptostreptococcales</taxon>
        <taxon>Anaerovoracaceae</taxon>
        <taxon>Hornefia</taxon>
    </lineage>
</organism>
<keyword evidence="1" id="KW-0732">Signal</keyword>
<dbReference type="STRING" id="1261640.BHK98_12480"/>
<evidence type="ECO:0008006" key="4">
    <source>
        <dbReference type="Google" id="ProtNLM"/>
    </source>
</evidence>
<reference evidence="2 3" key="1">
    <citation type="journal article" date="2016" name="Appl. Environ. Microbiol.">
        <title>Function and Phylogeny of Bacterial Butyryl Coenzyme A:Acetate Transferases and Their Diversity in the Proximal Colon of Swine.</title>
        <authorList>
            <person name="Trachsel J."/>
            <person name="Bayles D.O."/>
            <person name="Looft T."/>
            <person name="Levine U.Y."/>
            <person name="Allen H.K."/>
        </authorList>
    </citation>
    <scope>NUCLEOTIDE SEQUENCE [LARGE SCALE GENOMIC DNA]</scope>
    <source>
        <strain evidence="2 3">68-3-10</strain>
    </source>
</reference>
<evidence type="ECO:0000313" key="2">
    <source>
        <dbReference type="EMBL" id="OLR56808.1"/>
    </source>
</evidence>
<dbReference type="Proteomes" id="UP000187404">
    <property type="component" value="Unassembled WGS sequence"/>
</dbReference>
<feature type="chain" id="PRO_5039663939" description="DUF5105 domain-containing protein" evidence="1">
    <location>
        <begin position="18"/>
        <end position="212"/>
    </location>
</feature>
<accession>A0A1Q9JKR5</accession>
<protein>
    <recommendedName>
        <fullName evidence="4">DUF5105 domain-containing protein</fullName>
    </recommendedName>
</protein>
<dbReference type="RefSeq" id="WP_075714727.1">
    <property type="nucleotide sequence ID" value="NZ_MJIE01000001.1"/>
</dbReference>
<evidence type="ECO:0000256" key="1">
    <source>
        <dbReference type="SAM" id="SignalP"/>
    </source>
</evidence>
<dbReference type="Gene3D" id="3.10.450.50">
    <property type="match status" value="1"/>
</dbReference>
<dbReference type="OrthoDB" id="1779580at2"/>
<feature type="signal peptide" evidence="1">
    <location>
        <begin position="1"/>
        <end position="17"/>
    </location>
</feature>
<gene>
    <name evidence="2" type="ORF">BHK98_12480</name>
</gene>
<evidence type="ECO:0000313" key="3">
    <source>
        <dbReference type="Proteomes" id="UP000187404"/>
    </source>
</evidence>